<dbReference type="PRINTS" id="PR00364">
    <property type="entry name" value="DISEASERSIST"/>
</dbReference>
<reference evidence="2" key="1">
    <citation type="submission" date="2023-03" db="EMBL/GenBank/DDBJ databases">
        <title>Massive genome expansion in bonnet fungi (Mycena s.s.) driven by repeated elements and novel gene families across ecological guilds.</title>
        <authorList>
            <consortium name="Lawrence Berkeley National Laboratory"/>
            <person name="Harder C.B."/>
            <person name="Miyauchi S."/>
            <person name="Viragh M."/>
            <person name="Kuo A."/>
            <person name="Thoen E."/>
            <person name="Andreopoulos B."/>
            <person name="Lu D."/>
            <person name="Skrede I."/>
            <person name="Drula E."/>
            <person name="Henrissat B."/>
            <person name="Morin E."/>
            <person name="Kohler A."/>
            <person name="Barry K."/>
            <person name="LaButti K."/>
            <person name="Morin E."/>
            <person name="Salamov A."/>
            <person name="Lipzen A."/>
            <person name="Mereny Z."/>
            <person name="Hegedus B."/>
            <person name="Baldrian P."/>
            <person name="Stursova M."/>
            <person name="Weitz H."/>
            <person name="Taylor A."/>
            <person name="Grigoriev I.V."/>
            <person name="Nagy L.G."/>
            <person name="Martin F."/>
            <person name="Kauserud H."/>
        </authorList>
    </citation>
    <scope>NUCLEOTIDE SEQUENCE</scope>
    <source>
        <strain evidence="2">CBHHK002</strain>
    </source>
</reference>
<accession>A0AAD7ERD0</accession>
<organism evidence="2 3">
    <name type="scientific">Mycena albidolilacea</name>
    <dbReference type="NCBI Taxonomy" id="1033008"/>
    <lineage>
        <taxon>Eukaryota</taxon>
        <taxon>Fungi</taxon>
        <taxon>Dikarya</taxon>
        <taxon>Basidiomycota</taxon>
        <taxon>Agaricomycotina</taxon>
        <taxon>Agaricomycetes</taxon>
        <taxon>Agaricomycetidae</taxon>
        <taxon>Agaricales</taxon>
        <taxon>Marasmiineae</taxon>
        <taxon>Mycenaceae</taxon>
        <taxon>Mycena</taxon>
    </lineage>
</organism>
<proteinExistence type="predicted"/>
<gene>
    <name evidence="2" type="ORF">DFH08DRAFT_701660</name>
</gene>
<comment type="caution">
    <text evidence="2">The sequence shown here is derived from an EMBL/GenBank/DDBJ whole genome shotgun (WGS) entry which is preliminary data.</text>
</comment>
<dbReference type="AlphaFoldDB" id="A0AAD7ERD0"/>
<feature type="non-terminal residue" evidence="2">
    <location>
        <position position="350"/>
    </location>
</feature>
<evidence type="ECO:0000259" key="1">
    <source>
        <dbReference type="Pfam" id="PF20703"/>
    </source>
</evidence>
<protein>
    <submittedName>
        <fullName evidence="2">P-loop containing nucleoside triphosphate hydrolase protein</fullName>
    </submittedName>
</protein>
<evidence type="ECO:0000313" key="2">
    <source>
        <dbReference type="EMBL" id="KAJ7344049.1"/>
    </source>
</evidence>
<name>A0AAD7ERD0_9AGAR</name>
<dbReference type="Gene3D" id="3.40.50.300">
    <property type="entry name" value="P-loop containing nucleotide triphosphate hydrolases"/>
    <property type="match status" value="1"/>
</dbReference>
<dbReference type="GO" id="GO:0016787">
    <property type="term" value="F:hydrolase activity"/>
    <property type="evidence" value="ECO:0007669"/>
    <property type="project" value="UniProtKB-KW"/>
</dbReference>
<dbReference type="SUPFAM" id="SSF52540">
    <property type="entry name" value="P-loop containing nucleoside triphosphate hydrolases"/>
    <property type="match status" value="1"/>
</dbReference>
<dbReference type="PANTHER" id="PTHR47691">
    <property type="entry name" value="REGULATOR-RELATED"/>
    <property type="match status" value="1"/>
</dbReference>
<evidence type="ECO:0000313" key="3">
    <source>
        <dbReference type="Proteomes" id="UP001218218"/>
    </source>
</evidence>
<keyword evidence="3" id="KW-1185">Reference proteome</keyword>
<dbReference type="Pfam" id="PF20703">
    <property type="entry name" value="nSTAND1"/>
    <property type="match status" value="1"/>
</dbReference>
<dbReference type="EMBL" id="JARIHO010000022">
    <property type="protein sequence ID" value="KAJ7344049.1"/>
    <property type="molecule type" value="Genomic_DNA"/>
</dbReference>
<sequence>LPSKPKIFHGRDSEVEDIMQILGQQSARIAILGGGGMGKTSLAKVVLHHPDAVEKFGQRFFVSAEAATTSIELATLIALHVGLNPGKDLTKPVVQFFSQKSSSLLILDNLETVWEPIQSRSGIEEFLSMLTDIEHLTLIIAMRGAERPARVQWTRPFLAPLRPLSDEAAQQTFMDITDNIYVNEDIHQILQFTDNMPLAIDLIAHLSEHEGLSNVLTRWGMKKTALLSVGYDRRSNLDASISLSVSSPRITSDSKELLRLLSILPDGLADAELVQNNLTISNILSCKATLLATSLAYQDTNKRLRLLMPVREHVQQFLHPSPFLIQSLRNHFHTLLELYRTHYWINYAQW</sequence>
<dbReference type="InterPro" id="IPR027417">
    <property type="entry name" value="P-loop_NTPase"/>
</dbReference>
<dbReference type="Proteomes" id="UP001218218">
    <property type="component" value="Unassembled WGS sequence"/>
</dbReference>
<feature type="domain" description="Novel STAND NTPase 1" evidence="1">
    <location>
        <begin position="5"/>
        <end position="143"/>
    </location>
</feature>
<dbReference type="InterPro" id="IPR049052">
    <property type="entry name" value="nSTAND1"/>
</dbReference>
<keyword evidence="2" id="KW-0378">Hydrolase</keyword>
<dbReference type="PANTHER" id="PTHR47691:SF3">
    <property type="entry name" value="HTH-TYPE TRANSCRIPTIONAL REGULATOR RV0890C-RELATED"/>
    <property type="match status" value="1"/>
</dbReference>